<keyword evidence="4" id="KW-0479">Metal-binding</keyword>
<evidence type="ECO:0000256" key="4">
    <source>
        <dbReference type="ARBA" id="ARBA00022723"/>
    </source>
</evidence>
<evidence type="ECO:0000256" key="5">
    <source>
        <dbReference type="ARBA" id="ARBA00023008"/>
    </source>
</evidence>
<comment type="subcellular location">
    <subcellularLocation>
        <location evidence="1">Cytoplasm</location>
    </subcellularLocation>
</comment>
<accession>A0AA41X5E7</accession>
<dbReference type="GO" id="GO:0005507">
    <property type="term" value="F:copper ion binding"/>
    <property type="evidence" value="ECO:0007669"/>
    <property type="project" value="InterPro"/>
</dbReference>
<dbReference type="PANTHER" id="PTHR46594">
    <property type="entry name" value="P-TYPE CATION-TRANSPORTING ATPASE"/>
    <property type="match status" value="1"/>
</dbReference>
<dbReference type="PANTHER" id="PTHR46594:SF4">
    <property type="entry name" value="P-TYPE CATION-TRANSPORTING ATPASE"/>
    <property type="match status" value="1"/>
</dbReference>
<dbReference type="AlphaFoldDB" id="A0AA41X5E7"/>
<dbReference type="InterPro" id="IPR000428">
    <property type="entry name" value="Cu-bd"/>
</dbReference>
<dbReference type="CDD" id="cd00371">
    <property type="entry name" value="HMA"/>
    <property type="match status" value="1"/>
</dbReference>
<evidence type="ECO:0000256" key="1">
    <source>
        <dbReference type="ARBA" id="ARBA00004496"/>
    </source>
</evidence>
<evidence type="ECO:0000313" key="9">
    <source>
        <dbReference type="Proteomes" id="UP001156102"/>
    </source>
</evidence>
<keyword evidence="6" id="KW-0143">Chaperone</keyword>
<dbReference type="PRINTS" id="PR00944">
    <property type="entry name" value="CUEXPORT"/>
</dbReference>
<dbReference type="PROSITE" id="PS01047">
    <property type="entry name" value="HMA_1"/>
    <property type="match status" value="1"/>
</dbReference>
<protein>
    <recommendedName>
        <fullName evidence="2">Copper chaperone CopZ</fullName>
    </recommendedName>
</protein>
<proteinExistence type="predicted"/>
<keyword evidence="9" id="KW-1185">Reference proteome</keyword>
<dbReference type="NCBIfam" id="TIGR00003">
    <property type="entry name" value="copper ion binding protein"/>
    <property type="match status" value="1"/>
</dbReference>
<name>A0AA41X5E7_9BACI</name>
<dbReference type="Gene3D" id="3.30.70.100">
    <property type="match status" value="1"/>
</dbReference>
<dbReference type="Proteomes" id="UP001156102">
    <property type="component" value="Unassembled WGS sequence"/>
</dbReference>
<dbReference type="NCBIfam" id="NF033795">
    <property type="entry name" value="chaper_CopZ_Bs"/>
    <property type="match status" value="1"/>
</dbReference>
<organism evidence="8 9">
    <name type="scientific">Ectobacillus ponti</name>
    <dbReference type="NCBI Taxonomy" id="2961894"/>
    <lineage>
        <taxon>Bacteria</taxon>
        <taxon>Bacillati</taxon>
        <taxon>Bacillota</taxon>
        <taxon>Bacilli</taxon>
        <taxon>Bacillales</taxon>
        <taxon>Bacillaceae</taxon>
        <taxon>Ectobacillus</taxon>
    </lineage>
</organism>
<evidence type="ECO:0000256" key="6">
    <source>
        <dbReference type="ARBA" id="ARBA00023186"/>
    </source>
</evidence>
<keyword evidence="3" id="KW-0963">Cytoplasm</keyword>
<dbReference type="EMBL" id="JANCLT010000005">
    <property type="protein sequence ID" value="MCP8969246.1"/>
    <property type="molecule type" value="Genomic_DNA"/>
</dbReference>
<dbReference type="GO" id="GO:0005737">
    <property type="term" value="C:cytoplasm"/>
    <property type="evidence" value="ECO:0007669"/>
    <property type="project" value="UniProtKB-SubCell"/>
</dbReference>
<dbReference type="GO" id="GO:0006825">
    <property type="term" value="P:copper ion transport"/>
    <property type="evidence" value="ECO:0007669"/>
    <property type="project" value="InterPro"/>
</dbReference>
<dbReference type="InterPro" id="IPR006121">
    <property type="entry name" value="HMA_dom"/>
</dbReference>
<keyword evidence="5" id="KW-0186">Copper</keyword>
<evidence type="ECO:0000256" key="2">
    <source>
        <dbReference type="ARBA" id="ARBA00015313"/>
    </source>
</evidence>
<dbReference type="InterPro" id="IPR036163">
    <property type="entry name" value="HMA_dom_sf"/>
</dbReference>
<sequence length="67" mass="7052">MTTTLQVKGMTCGHCKAAVTKALEELQGVQKVAVNLQQGTVDVDFDAAAVSLAALKEAIEDQGYDVQ</sequence>
<reference evidence="8" key="1">
    <citation type="submission" date="2022-07" db="EMBL/GenBank/DDBJ databases">
        <authorList>
            <person name="Li W.-J."/>
            <person name="Deng Q.-Q."/>
        </authorList>
    </citation>
    <scope>NUCLEOTIDE SEQUENCE</scope>
    <source>
        <strain evidence="8">SYSU M60031</strain>
    </source>
</reference>
<evidence type="ECO:0000256" key="3">
    <source>
        <dbReference type="ARBA" id="ARBA00022490"/>
    </source>
</evidence>
<dbReference type="InterPro" id="IPR006122">
    <property type="entry name" value="HMA_Cu_ion-bd"/>
</dbReference>
<feature type="domain" description="HMA" evidence="7">
    <location>
        <begin position="1"/>
        <end position="67"/>
    </location>
</feature>
<dbReference type="RefSeq" id="WP_254759156.1">
    <property type="nucleotide sequence ID" value="NZ_JANCLT010000005.1"/>
</dbReference>
<dbReference type="InterPro" id="IPR017969">
    <property type="entry name" value="Heavy-metal-associated_CS"/>
</dbReference>
<evidence type="ECO:0000259" key="7">
    <source>
        <dbReference type="PROSITE" id="PS50846"/>
    </source>
</evidence>
<dbReference type="PROSITE" id="PS50846">
    <property type="entry name" value="HMA_2"/>
    <property type="match status" value="1"/>
</dbReference>
<evidence type="ECO:0000313" key="8">
    <source>
        <dbReference type="EMBL" id="MCP8969246.1"/>
    </source>
</evidence>
<dbReference type="InterPro" id="IPR049740">
    <property type="entry name" value="CopZ"/>
</dbReference>
<dbReference type="Pfam" id="PF00403">
    <property type="entry name" value="HMA"/>
    <property type="match status" value="1"/>
</dbReference>
<comment type="caution">
    <text evidence="8">The sequence shown here is derived from an EMBL/GenBank/DDBJ whole genome shotgun (WGS) entry which is preliminary data.</text>
</comment>
<gene>
    <name evidence="8" type="primary">copZ</name>
    <name evidence="8" type="ORF">NK662_11920</name>
</gene>
<dbReference type="FunFam" id="3.30.70.100:FF:000005">
    <property type="entry name" value="Copper-exporting P-type ATPase A"/>
    <property type="match status" value="1"/>
</dbReference>
<dbReference type="SUPFAM" id="SSF55008">
    <property type="entry name" value="HMA, heavy metal-associated domain"/>
    <property type="match status" value="1"/>
</dbReference>